<reference evidence="1" key="1">
    <citation type="submission" date="2023-03" db="EMBL/GenBank/DDBJ databases">
        <title>Massive genome expansion in bonnet fungi (Mycena s.s.) driven by repeated elements and novel gene families across ecological guilds.</title>
        <authorList>
            <consortium name="Lawrence Berkeley National Laboratory"/>
            <person name="Harder C.B."/>
            <person name="Miyauchi S."/>
            <person name="Viragh M."/>
            <person name="Kuo A."/>
            <person name="Thoen E."/>
            <person name="Andreopoulos B."/>
            <person name="Lu D."/>
            <person name="Skrede I."/>
            <person name="Drula E."/>
            <person name="Henrissat B."/>
            <person name="Morin E."/>
            <person name="Kohler A."/>
            <person name="Barry K."/>
            <person name="LaButti K."/>
            <person name="Morin E."/>
            <person name="Salamov A."/>
            <person name="Lipzen A."/>
            <person name="Mereny Z."/>
            <person name="Hegedus B."/>
            <person name="Baldrian P."/>
            <person name="Stursova M."/>
            <person name="Weitz H."/>
            <person name="Taylor A."/>
            <person name="Grigoriev I.V."/>
            <person name="Nagy L.G."/>
            <person name="Martin F."/>
            <person name="Kauserud H."/>
        </authorList>
    </citation>
    <scope>NUCLEOTIDE SEQUENCE</scope>
    <source>
        <strain evidence="1">CBHHK188m</strain>
    </source>
</reference>
<evidence type="ECO:0000313" key="2">
    <source>
        <dbReference type="Proteomes" id="UP001215280"/>
    </source>
</evidence>
<accession>A0AAD7K4T4</accession>
<keyword evidence="2" id="KW-1185">Reference proteome</keyword>
<name>A0AAD7K4T4_9AGAR</name>
<comment type="caution">
    <text evidence="1">The sequence shown here is derived from an EMBL/GenBank/DDBJ whole genome shotgun (WGS) entry which is preliminary data.</text>
</comment>
<sequence>MTARGISVTEKQALAQLHALAISPVRCTNPGCGTLIPPATLDNIPFPVAFSAEASPPRALFAAIHACCPACAQNHCRGCGVPTGCDGNCHGGDAWHDSGAALVHIPRSHPSSAASTSPRNGYNAIYPPPPCPVPSHCPAVRAIGALGALIAFDRAHIAMGARDHGRAADKPLIGPLHALVFFLSPPAPASPMSPPASGLLLLADGDGDPDGAPQADAALPALLGVSRVPTYAAALLRAGAGGARGEADVGTWMARAPAYGAVLRVLRALGDAGCQSVLVRPVHSGAGTPSWFRRGTAGDDDVWRDEGGGDTLRGLIRKLEGSRAALLKLAGATTFGPTVEKAHALCDGVLYLLLQDVLGEDEDGY</sequence>
<protein>
    <submittedName>
        <fullName evidence="1">Uncharacterized protein</fullName>
    </submittedName>
</protein>
<dbReference type="Proteomes" id="UP001215280">
    <property type="component" value="Unassembled WGS sequence"/>
</dbReference>
<dbReference type="AlphaFoldDB" id="A0AAD7K4T4"/>
<evidence type="ECO:0000313" key="1">
    <source>
        <dbReference type="EMBL" id="KAJ7776634.1"/>
    </source>
</evidence>
<proteinExistence type="predicted"/>
<gene>
    <name evidence="1" type="ORF">DFH07DRAFT_951766</name>
</gene>
<dbReference type="EMBL" id="JARJLG010000012">
    <property type="protein sequence ID" value="KAJ7776634.1"/>
    <property type="molecule type" value="Genomic_DNA"/>
</dbReference>
<organism evidence="1 2">
    <name type="scientific">Mycena maculata</name>
    <dbReference type="NCBI Taxonomy" id="230809"/>
    <lineage>
        <taxon>Eukaryota</taxon>
        <taxon>Fungi</taxon>
        <taxon>Dikarya</taxon>
        <taxon>Basidiomycota</taxon>
        <taxon>Agaricomycotina</taxon>
        <taxon>Agaricomycetes</taxon>
        <taxon>Agaricomycetidae</taxon>
        <taxon>Agaricales</taxon>
        <taxon>Marasmiineae</taxon>
        <taxon>Mycenaceae</taxon>
        <taxon>Mycena</taxon>
    </lineage>
</organism>